<dbReference type="Proteomes" id="UP000019140">
    <property type="component" value="Unassembled WGS sequence"/>
</dbReference>
<dbReference type="EMBL" id="AZHX01001616">
    <property type="protein sequence ID" value="ETX01489.1"/>
    <property type="molecule type" value="Genomic_DNA"/>
</dbReference>
<name>W4LTV4_9BACT</name>
<dbReference type="AlphaFoldDB" id="W4LTV4"/>
<protein>
    <submittedName>
        <fullName evidence="1">Uncharacterized protein</fullName>
    </submittedName>
</protein>
<organism evidence="1 2">
    <name type="scientific">Candidatus Entotheonella gemina</name>
    <dbReference type="NCBI Taxonomy" id="1429439"/>
    <lineage>
        <taxon>Bacteria</taxon>
        <taxon>Pseudomonadati</taxon>
        <taxon>Nitrospinota/Tectimicrobiota group</taxon>
        <taxon>Candidatus Tectimicrobiota</taxon>
        <taxon>Candidatus Entotheonellia</taxon>
        <taxon>Candidatus Entotheonellales</taxon>
        <taxon>Candidatus Entotheonellaceae</taxon>
        <taxon>Candidatus Entotheonella</taxon>
    </lineage>
</organism>
<accession>W4LTV4</accession>
<keyword evidence="2" id="KW-1185">Reference proteome</keyword>
<reference evidence="1 2" key="1">
    <citation type="journal article" date="2014" name="Nature">
        <title>An environmental bacterial taxon with a large and distinct metabolic repertoire.</title>
        <authorList>
            <person name="Wilson M.C."/>
            <person name="Mori T."/>
            <person name="Ruckert C."/>
            <person name="Uria A.R."/>
            <person name="Helf M.J."/>
            <person name="Takada K."/>
            <person name="Gernert C."/>
            <person name="Steffens U.A."/>
            <person name="Heycke N."/>
            <person name="Schmitt S."/>
            <person name="Rinke C."/>
            <person name="Helfrich E.J."/>
            <person name="Brachmann A.O."/>
            <person name="Gurgui C."/>
            <person name="Wakimoto T."/>
            <person name="Kracht M."/>
            <person name="Crusemann M."/>
            <person name="Hentschel U."/>
            <person name="Abe I."/>
            <person name="Matsunaga S."/>
            <person name="Kalinowski J."/>
            <person name="Takeyama H."/>
            <person name="Piel J."/>
        </authorList>
    </citation>
    <scope>NUCLEOTIDE SEQUENCE [LARGE SCALE GENOMIC DNA]</scope>
    <source>
        <strain evidence="2">TSY2</strain>
    </source>
</reference>
<gene>
    <name evidence="1" type="ORF">ETSY2_37165</name>
</gene>
<proteinExistence type="predicted"/>
<evidence type="ECO:0000313" key="1">
    <source>
        <dbReference type="EMBL" id="ETX01489.1"/>
    </source>
</evidence>
<dbReference type="HOGENOM" id="CLU_2477586_0_0_7"/>
<sequence>MIDLKAKDEFWAIVEECLVELYRLPTPDARQRSEDMRIRIEAPPTGMSSEIFYHSEPYDVACGIMGVDPNLPQHSQQYDSILSRHSW</sequence>
<comment type="caution">
    <text evidence="1">The sequence shown here is derived from an EMBL/GenBank/DDBJ whole genome shotgun (WGS) entry which is preliminary data.</text>
</comment>
<evidence type="ECO:0000313" key="2">
    <source>
        <dbReference type="Proteomes" id="UP000019140"/>
    </source>
</evidence>